<keyword evidence="1" id="KW-0812">Transmembrane</keyword>
<dbReference type="Proteomes" id="UP000186406">
    <property type="component" value="Unassembled WGS sequence"/>
</dbReference>
<reference evidence="3 4" key="1">
    <citation type="submission" date="2016-12" db="EMBL/GenBank/DDBJ databases">
        <authorList>
            <person name="Song W.-J."/>
            <person name="Kurnit D.M."/>
        </authorList>
    </citation>
    <scope>NUCLEOTIDE SEQUENCE [LARGE SCALE GENOMIC DNA]</scope>
    <source>
        <strain evidence="3 4">DSM 19599</strain>
    </source>
</reference>
<dbReference type="EMBL" id="FRXO01000004">
    <property type="protein sequence ID" value="SHO65802.1"/>
    <property type="molecule type" value="Genomic_DNA"/>
</dbReference>
<feature type="transmembrane region" description="Helical" evidence="1">
    <location>
        <begin position="44"/>
        <end position="68"/>
    </location>
</feature>
<evidence type="ECO:0000313" key="3">
    <source>
        <dbReference type="EMBL" id="SHO65802.1"/>
    </source>
</evidence>
<name>A0A1M7ZLX2_9HYPH</name>
<protein>
    <submittedName>
        <fullName evidence="3">Uncharacterized protein</fullName>
    </submittedName>
</protein>
<gene>
    <name evidence="3" type="ORF">SAMN02745172_02449</name>
</gene>
<keyword evidence="4" id="KW-1185">Reference proteome</keyword>
<accession>A0A1M7ZLX2</accession>
<evidence type="ECO:0000256" key="2">
    <source>
        <dbReference type="SAM" id="SignalP"/>
    </source>
</evidence>
<proteinExistence type="predicted"/>
<sequence length="146" mass="14802">MTMRIVSAVALISAAVLLVLALTPSVWAADGATSAGSTWADVQAALAGLALLAISIIAGVLISLRGVLIEYLAARARALTEEATGARVARIDDALQTGLAAGLEPTEAAEAAARKLPATLARSGKTVEDLAAEAGVQFDALNRRVK</sequence>
<feature type="signal peptide" evidence="2">
    <location>
        <begin position="1"/>
        <end position="28"/>
    </location>
</feature>
<organism evidence="3 4">
    <name type="scientific">Pseudoxanthobacter soli DSM 19599</name>
    <dbReference type="NCBI Taxonomy" id="1123029"/>
    <lineage>
        <taxon>Bacteria</taxon>
        <taxon>Pseudomonadati</taxon>
        <taxon>Pseudomonadota</taxon>
        <taxon>Alphaproteobacteria</taxon>
        <taxon>Hyphomicrobiales</taxon>
        <taxon>Segnochrobactraceae</taxon>
        <taxon>Pseudoxanthobacter</taxon>
    </lineage>
</organism>
<dbReference type="STRING" id="1123029.SAMN02745172_02449"/>
<keyword evidence="1" id="KW-1133">Transmembrane helix</keyword>
<dbReference type="AlphaFoldDB" id="A0A1M7ZLX2"/>
<evidence type="ECO:0000313" key="4">
    <source>
        <dbReference type="Proteomes" id="UP000186406"/>
    </source>
</evidence>
<keyword evidence="2" id="KW-0732">Signal</keyword>
<evidence type="ECO:0000256" key="1">
    <source>
        <dbReference type="SAM" id="Phobius"/>
    </source>
</evidence>
<feature type="chain" id="PRO_5012658500" evidence="2">
    <location>
        <begin position="29"/>
        <end position="146"/>
    </location>
</feature>
<keyword evidence="1" id="KW-0472">Membrane</keyword>